<dbReference type="EMBL" id="JACHIW010000001">
    <property type="protein sequence ID" value="MBB5156820.1"/>
    <property type="molecule type" value="Genomic_DNA"/>
</dbReference>
<evidence type="ECO:0000256" key="1">
    <source>
        <dbReference type="SAM" id="MobiDB-lite"/>
    </source>
</evidence>
<evidence type="ECO:0000313" key="3">
    <source>
        <dbReference type="Proteomes" id="UP000584374"/>
    </source>
</evidence>
<protein>
    <submittedName>
        <fullName evidence="2">Uncharacterized protein</fullName>
    </submittedName>
</protein>
<feature type="compositionally biased region" description="Acidic residues" evidence="1">
    <location>
        <begin position="1"/>
        <end position="18"/>
    </location>
</feature>
<keyword evidence="3" id="KW-1185">Reference proteome</keyword>
<comment type="caution">
    <text evidence="2">The sequence shown here is derived from an EMBL/GenBank/DDBJ whole genome shotgun (WGS) entry which is preliminary data.</text>
</comment>
<organism evidence="2 3">
    <name type="scientific">Saccharopolyspora phatthalungensis</name>
    <dbReference type="NCBI Taxonomy" id="664693"/>
    <lineage>
        <taxon>Bacteria</taxon>
        <taxon>Bacillati</taxon>
        <taxon>Actinomycetota</taxon>
        <taxon>Actinomycetes</taxon>
        <taxon>Pseudonocardiales</taxon>
        <taxon>Pseudonocardiaceae</taxon>
        <taxon>Saccharopolyspora</taxon>
    </lineage>
</organism>
<sequence>MTMQDYDPDELPDNDEITEATSSDAGTAELLGLCEEFLRTSSPAVHCELRRFLTRHGYHPVCGLGAFLDALQFTVFRPDTAPHSPTSPTE</sequence>
<proteinExistence type="predicted"/>
<dbReference type="RefSeq" id="WP_184727885.1">
    <property type="nucleotide sequence ID" value="NZ_JACHIW010000001.1"/>
</dbReference>
<feature type="region of interest" description="Disordered" evidence="1">
    <location>
        <begin position="1"/>
        <end position="24"/>
    </location>
</feature>
<accession>A0A840QAH1</accession>
<reference evidence="2 3" key="1">
    <citation type="submission" date="2020-08" db="EMBL/GenBank/DDBJ databases">
        <title>Sequencing the genomes of 1000 actinobacteria strains.</title>
        <authorList>
            <person name="Klenk H.-P."/>
        </authorList>
    </citation>
    <scope>NUCLEOTIDE SEQUENCE [LARGE SCALE GENOMIC DNA]</scope>
    <source>
        <strain evidence="2 3">DSM 45584</strain>
    </source>
</reference>
<evidence type="ECO:0000313" key="2">
    <source>
        <dbReference type="EMBL" id="MBB5156820.1"/>
    </source>
</evidence>
<name>A0A840QAH1_9PSEU</name>
<dbReference type="AlphaFoldDB" id="A0A840QAH1"/>
<gene>
    <name evidence="2" type="ORF">BJ970_004354</name>
</gene>
<dbReference type="Proteomes" id="UP000584374">
    <property type="component" value="Unassembled WGS sequence"/>
</dbReference>